<feature type="compositionally biased region" description="Basic and acidic residues" evidence="1">
    <location>
        <begin position="76"/>
        <end position="112"/>
    </location>
</feature>
<feature type="region of interest" description="Disordered" evidence="1">
    <location>
        <begin position="29"/>
        <end position="112"/>
    </location>
</feature>
<accession>A0AAD2D7D6</accession>
<evidence type="ECO:0000313" key="2">
    <source>
        <dbReference type="EMBL" id="CAI2383512.1"/>
    </source>
</evidence>
<proteinExistence type="predicted"/>
<evidence type="ECO:0000313" key="3">
    <source>
        <dbReference type="Proteomes" id="UP001295684"/>
    </source>
</evidence>
<dbReference type="Proteomes" id="UP001295684">
    <property type="component" value="Unassembled WGS sequence"/>
</dbReference>
<reference evidence="2" key="1">
    <citation type="submission" date="2023-07" db="EMBL/GenBank/DDBJ databases">
        <authorList>
            <consortium name="AG Swart"/>
            <person name="Singh M."/>
            <person name="Singh A."/>
            <person name="Seah K."/>
            <person name="Emmerich C."/>
        </authorList>
    </citation>
    <scope>NUCLEOTIDE SEQUENCE</scope>
    <source>
        <strain evidence="2">DP1</strain>
    </source>
</reference>
<feature type="compositionally biased region" description="Basic residues" evidence="1">
    <location>
        <begin position="29"/>
        <end position="44"/>
    </location>
</feature>
<organism evidence="2 3">
    <name type="scientific">Euplotes crassus</name>
    <dbReference type="NCBI Taxonomy" id="5936"/>
    <lineage>
        <taxon>Eukaryota</taxon>
        <taxon>Sar</taxon>
        <taxon>Alveolata</taxon>
        <taxon>Ciliophora</taxon>
        <taxon>Intramacronucleata</taxon>
        <taxon>Spirotrichea</taxon>
        <taxon>Hypotrichia</taxon>
        <taxon>Euplotida</taxon>
        <taxon>Euplotidae</taxon>
        <taxon>Moneuplotes</taxon>
    </lineage>
</organism>
<sequence length="112" mass="13215">MNDSTIEKKGKFNEYKFKNSVINKKKVPIKAQRKQNRDKKKMLKSKGTEYSARLLSRKQRSKKRSNDSVNIGTKLVNEKIRKMKEQQKKDEAIAKEKAEEKEKTTPKEMQLD</sequence>
<comment type="caution">
    <text evidence="2">The sequence shown here is derived from an EMBL/GenBank/DDBJ whole genome shotgun (WGS) entry which is preliminary data.</text>
</comment>
<name>A0AAD2D7D6_EUPCR</name>
<protein>
    <submittedName>
        <fullName evidence="2">Uncharacterized protein</fullName>
    </submittedName>
</protein>
<dbReference type="EMBL" id="CAMPGE010025787">
    <property type="protein sequence ID" value="CAI2383512.1"/>
    <property type="molecule type" value="Genomic_DNA"/>
</dbReference>
<dbReference type="AlphaFoldDB" id="A0AAD2D7D6"/>
<evidence type="ECO:0000256" key="1">
    <source>
        <dbReference type="SAM" id="MobiDB-lite"/>
    </source>
</evidence>
<gene>
    <name evidence="2" type="ORF">ECRASSUSDP1_LOCUS25015</name>
</gene>
<keyword evidence="3" id="KW-1185">Reference proteome</keyword>